<evidence type="ECO:0000256" key="5">
    <source>
        <dbReference type="SAM" id="SignalP"/>
    </source>
</evidence>
<dbReference type="Gene3D" id="3.40.190.10">
    <property type="entry name" value="Periplasmic binding protein-like II"/>
    <property type="match status" value="2"/>
</dbReference>
<dbReference type="PRINTS" id="PR00344">
    <property type="entry name" value="BCTRLSENSOR"/>
</dbReference>
<evidence type="ECO:0000256" key="3">
    <source>
        <dbReference type="ARBA" id="ARBA00022553"/>
    </source>
</evidence>
<comment type="caution">
    <text evidence="7">The sequence shown here is derived from an EMBL/GenBank/DDBJ whole genome shotgun (WGS) entry which is preliminary data.</text>
</comment>
<keyword evidence="4" id="KW-1133">Transmembrane helix</keyword>
<protein>
    <recommendedName>
        <fullName evidence="2">histidine kinase</fullName>
        <ecNumber evidence="2">2.7.13.3</ecNumber>
    </recommendedName>
</protein>
<dbReference type="SUPFAM" id="SSF47384">
    <property type="entry name" value="Homodimeric domain of signal transducing histidine kinase"/>
    <property type="match status" value="1"/>
</dbReference>
<dbReference type="Pfam" id="PF02518">
    <property type="entry name" value="HATPase_c"/>
    <property type="match status" value="1"/>
</dbReference>
<dbReference type="InterPro" id="IPR005467">
    <property type="entry name" value="His_kinase_dom"/>
</dbReference>
<keyword evidence="4" id="KW-0812">Transmembrane</keyword>
<dbReference type="InterPro" id="IPR036097">
    <property type="entry name" value="HisK_dim/P_sf"/>
</dbReference>
<keyword evidence="8" id="KW-1185">Reference proteome</keyword>
<evidence type="ECO:0000313" key="7">
    <source>
        <dbReference type="EMBL" id="GFO59019.1"/>
    </source>
</evidence>
<keyword evidence="5" id="KW-0732">Signal</keyword>
<keyword evidence="7" id="KW-0418">Kinase</keyword>
<dbReference type="Pfam" id="PF00497">
    <property type="entry name" value="SBP_bac_3"/>
    <property type="match status" value="1"/>
</dbReference>
<dbReference type="SMART" id="SM00388">
    <property type="entry name" value="HisKA"/>
    <property type="match status" value="1"/>
</dbReference>
<dbReference type="SMART" id="SM00062">
    <property type="entry name" value="PBPb"/>
    <property type="match status" value="1"/>
</dbReference>
<dbReference type="GO" id="GO:0015276">
    <property type="term" value="F:ligand-gated monoatomic ion channel activity"/>
    <property type="evidence" value="ECO:0007669"/>
    <property type="project" value="InterPro"/>
</dbReference>
<feature type="chain" id="PRO_5028202982" description="histidine kinase" evidence="5">
    <location>
        <begin position="40"/>
        <end position="577"/>
    </location>
</feature>
<dbReference type="SUPFAM" id="SSF55874">
    <property type="entry name" value="ATPase domain of HSP90 chaperone/DNA topoisomerase II/histidine kinase"/>
    <property type="match status" value="1"/>
</dbReference>
<dbReference type="EMBL" id="BLXX01000003">
    <property type="protein sequence ID" value="GFO59019.1"/>
    <property type="molecule type" value="Genomic_DNA"/>
</dbReference>
<dbReference type="InterPro" id="IPR001638">
    <property type="entry name" value="Solute-binding_3/MltF_N"/>
</dbReference>
<feature type="domain" description="Histidine kinase" evidence="6">
    <location>
        <begin position="338"/>
        <end position="576"/>
    </location>
</feature>
<dbReference type="Gene3D" id="1.10.287.130">
    <property type="match status" value="1"/>
</dbReference>
<dbReference type="InterPro" id="IPR004358">
    <property type="entry name" value="Sig_transdc_His_kin-like_C"/>
</dbReference>
<dbReference type="SMART" id="SM00387">
    <property type="entry name" value="HATPase_c"/>
    <property type="match status" value="1"/>
</dbReference>
<dbReference type="PANTHER" id="PTHR43065">
    <property type="entry name" value="SENSOR HISTIDINE KINASE"/>
    <property type="match status" value="1"/>
</dbReference>
<organism evidence="7 8">
    <name type="scientific">Geomonas silvestris</name>
    <dbReference type="NCBI Taxonomy" id="2740184"/>
    <lineage>
        <taxon>Bacteria</taxon>
        <taxon>Pseudomonadati</taxon>
        <taxon>Thermodesulfobacteriota</taxon>
        <taxon>Desulfuromonadia</taxon>
        <taxon>Geobacterales</taxon>
        <taxon>Geobacteraceae</taxon>
        <taxon>Geomonas</taxon>
    </lineage>
</organism>
<reference evidence="8" key="1">
    <citation type="submission" date="2020-06" db="EMBL/GenBank/DDBJ databases">
        <title>Draft genomic sequence of Geomonas sp. Red330.</title>
        <authorList>
            <person name="Itoh H."/>
            <person name="Zhenxing X."/>
            <person name="Ushijima N."/>
            <person name="Masuda Y."/>
            <person name="Shiratori Y."/>
            <person name="Senoo K."/>
        </authorList>
    </citation>
    <scope>NUCLEOTIDE SEQUENCE [LARGE SCALE GENOMIC DNA]</scope>
    <source>
        <strain evidence="8">Red330</strain>
    </source>
</reference>
<dbReference type="InterPro" id="IPR003594">
    <property type="entry name" value="HATPase_dom"/>
</dbReference>
<keyword evidence="7" id="KW-0808">Transferase</keyword>
<evidence type="ECO:0000256" key="2">
    <source>
        <dbReference type="ARBA" id="ARBA00012438"/>
    </source>
</evidence>
<dbReference type="Gene3D" id="3.30.565.10">
    <property type="entry name" value="Histidine kinase-like ATPase, C-terminal domain"/>
    <property type="match status" value="1"/>
</dbReference>
<dbReference type="SMART" id="SM00079">
    <property type="entry name" value="PBPe"/>
    <property type="match status" value="1"/>
</dbReference>
<comment type="catalytic activity">
    <reaction evidence="1">
        <text>ATP + protein L-histidine = ADP + protein N-phospho-L-histidine.</text>
        <dbReference type="EC" id="2.7.13.3"/>
    </reaction>
</comment>
<dbReference type="SUPFAM" id="SSF53850">
    <property type="entry name" value="Periplasmic binding protein-like II"/>
    <property type="match status" value="1"/>
</dbReference>
<evidence type="ECO:0000256" key="4">
    <source>
        <dbReference type="SAM" id="Phobius"/>
    </source>
</evidence>
<dbReference type="PANTHER" id="PTHR43065:SF42">
    <property type="entry name" value="TWO-COMPONENT SENSOR PPRA"/>
    <property type="match status" value="1"/>
</dbReference>
<dbReference type="InterPro" id="IPR036890">
    <property type="entry name" value="HATPase_C_sf"/>
</dbReference>
<proteinExistence type="predicted"/>
<dbReference type="InterPro" id="IPR001320">
    <property type="entry name" value="Iontro_rcpt_C"/>
</dbReference>
<dbReference type="RefSeq" id="WP_183353867.1">
    <property type="nucleotide sequence ID" value="NZ_BLXX01000003.1"/>
</dbReference>
<dbReference type="InterPro" id="IPR003661">
    <property type="entry name" value="HisK_dim/P_dom"/>
</dbReference>
<gene>
    <name evidence="7" type="ORF">GMST_13440</name>
</gene>
<feature type="signal peptide" evidence="5">
    <location>
        <begin position="1"/>
        <end position="39"/>
    </location>
</feature>
<dbReference type="PROSITE" id="PS50109">
    <property type="entry name" value="HIS_KIN"/>
    <property type="match status" value="1"/>
</dbReference>
<dbReference type="EC" id="2.7.13.3" evidence="2"/>
<evidence type="ECO:0000259" key="6">
    <source>
        <dbReference type="PROSITE" id="PS50109"/>
    </source>
</evidence>
<dbReference type="Pfam" id="PF00512">
    <property type="entry name" value="HisKA"/>
    <property type="match status" value="1"/>
</dbReference>
<evidence type="ECO:0000256" key="1">
    <source>
        <dbReference type="ARBA" id="ARBA00000085"/>
    </source>
</evidence>
<dbReference type="GO" id="GO:0000155">
    <property type="term" value="F:phosphorelay sensor kinase activity"/>
    <property type="evidence" value="ECO:0007669"/>
    <property type="project" value="InterPro"/>
</dbReference>
<dbReference type="Proteomes" id="UP000556026">
    <property type="component" value="Unassembled WGS sequence"/>
</dbReference>
<name>A0A6V8MH50_9BACT</name>
<keyword evidence="4" id="KW-0472">Membrane</keyword>
<dbReference type="AlphaFoldDB" id="A0A6V8MH50"/>
<evidence type="ECO:0000313" key="8">
    <source>
        <dbReference type="Proteomes" id="UP000556026"/>
    </source>
</evidence>
<accession>A0A6V8MH50</accession>
<feature type="transmembrane region" description="Helical" evidence="4">
    <location>
        <begin position="280"/>
        <end position="301"/>
    </location>
</feature>
<dbReference type="CDD" id="cd13704">
    <property type="entry name" value="PBP2_HisK"/>
    <property type="match status" value="1"/>
</dbReference>
<sequence>MLPSRDNLPRLLTARIRFALGSLVALVALLAVLPAGAQAAESAAGSSRKTVIIGGDQNFPPYEFLDQNGKPSGFNVELSQAIAEVMGFKVEFRLGNWNDARSGLLDGSVDVLQGLTYSEARSKDFDFSPPHNIVNTSVFARRGAAPITNLEELRGKEVVVQKGGSMHDYLLVHKIGAKLILVDTHAAALRLLASGQHDYALVGNLPGLYLGKELGLSNIVPVGGPFGSGYYGYAVKKGNAEMISRFSEGLAILKNTGRYQKIYDKWLGVLDPQPLPFKKLAKYAAIVVVPLFLVLVVTVVWSRTLQKRIAQHTAELQKRQQQLIQADKMASLGILVSGVAHEINNPTGLILFNLPVLKKTFQVAQESLEDRFQDSGDFMVGGLRYSQLRDEAPRMFDEMHEGARRIKRIVDDLKDFARKDDSALDESVDLNAVVAASVRLVENSIKKATRRFTLDCTPELPRVKGNTQRIEQVVVNLILNACQALPDPEKGIEVATSLGPRGDEVVVTVHDEGVGIPREHLSHLTDPFFTTKRDSGGTGLGLSVSAGIVKDHQGRLEFRSEPGAGTTVVVALPAQGA</sequence>
<keyword evidence="3" id="KW-0597">Phosphoprotein</keyword>
<dbReference type="GO" id="GO:0016020">
    <property type="term" value="C:membrane"/>
    <property type="evidence" value="ECO:0007669"/>
    <property type="project" value="InterPro"/>
</dbReference>
<dbReference type="CDD" id="cd00082">
    <property type="entry name" value="HisKA"/>
    <property type="match status" value="1"/>
</dbReference>